<keyword evidence="2 6" id="KW-0378">Hydrolase</keyword>
<comment type="caution">
    <text evidence="6">The sequence shown here is derived from an EMBL/GenBank/DDBJ whole genome shotgun (WGS) entry which is preliminary data.</text>
</comment>
<feature type="domain" description="Amidohydrolase 3" evidence="4">
    <location>
        <begin position="55"/>
        <end position="528"/>
    </location>
</feature>
<evidence type="ECO:0000256" key="2">
    <source>
        <dbReference type="ARBA" id="ARBA00022801"/>
    </source>
</evidence>
<evidence type="ECO:0000256" key="3">
    <source>
        <dbReference type="ARBA" id="ARBA00022833"/>
    </source>
</evidence>
<evidence type="ECO:0000313" key="7">
    <source>
        <dbReference type="Proteomes" id="UP001597492"/>
    </source>
</evidence>
<keyword evidence="3" id="KW-0862">Zinc</keyword>
<dbReference type="Proteomes" id="UP001597492">
    <property type="component" value="Unassembled WGS sequence"/>
</dbReference>
<dbReference type="InterPro" id="IPR013108">
    <property type="entry name" value="Amidohydro_3"/>
</dbReference>
<organism evidence="6 7">
    <name type="scientific">Gulosibacter faecalis</name>
    <dbReference type="NCBI Taxonomy" id="272240"/>
    <lineage>
        <taxon>Bacteria</taxon>
        <taxon>Bacillati</taxon>
        <taxon>Actinomycetota</taxon>
        <taxon>Actinomycetes</taxon>
        <taxon>Micrococcales</taxon>
        <taxon>Microbacteriaceae</taxon>
        <taxon>Gulosibacter</taxon>
    </lineage>
</organism>
<proteinExistence type="predicted"/>
<evidence type="ECO:0000313" key="6">
    <source>
        <dbReference type="EMBL" id="MFD2757832.1"/>
    </source>
</evidence>
<dbReference type="Gene3D" id="3.10.310.70">
    <property type="match status" value="1"/>
</dbReference>
<evidence type="ECO:0000259" key="4">
    <source>
        <dbReference type="Pfam" id="PF07969"/>
    </source>
</evidence>
<dbReference type="RefSeq" id="WP_019618180.1">
    <property type="nucleotide sequence ID" value="NZ_JBHUNE010000003.1"/>
</dbReference>
<dbReference type="PANTHER" id="PTHR22642">
    <property type="entry name" value="IMIDAZOLONEPROPIONASE"/>
    <property type="match status" value="1"/>
</dbReference>
<dbReference type="PANTHER" id="PTHR22642:SF2">
    <property type="entry name" value="PROTEIN LONG AFTER FAR-RED 3"/>
    <property type="match status" value="1"/>
</dbReference>
<feature type="domain" description="Aminodeoxyfutalosine deaminase/Imidazolonepropionase-like composite" evidence="5">
    <location>
        <begin position="24"/>
        <end position="47"/>
    </location>
</feature>
<accession>A0ABW5UVX2</accession>
<sequence length="538" mass="57359">MTTDITLFRARAVRSAAEVLGNTVAVERGRIAAVGAWDELRAAHPDAEVREFPDATITAGLIDGHAHPIWGLSMARGVDLSGIETRAGVIQALRQGASEHPEGEWLFGWGLAPNALEGPVDNTAIHEAVGADRPVYLMLFDAHSALLSAAALREVGVTAPHRTVDGGGFTANANGELTGHALEFAAMQEIADRVPQEPLATRADRLHELFHDMAATGLTALVVADAQGGDAVPEVLDELERRGDLPLRLRISPWCTPDLTEQQVRELVAGLGKRGRRWRFEGVKLFIDGTIDNGTAWLHEPDTEGEGRAGFWHDPNTYAARIRLLHSLGVPTLTHAIGDRGVRFVADTLAALPKTGVQHRIEHLELADDETIATLAANDIAVCVQPTHCTLFVHPEQQDSWSQRLGEPRNQHGFRTGDFAAAGIVQALASDWPVAPYDPRITFADAQLRHPHDHDTPPIGPAQALTPEQILAGYTSAGGASIGETGSSLQPGEPADFTIWAADPITASPHDVADIPILATTLDGVVVAQPAASKGTTA</sequence>
<dbReference type="Pfam" id="PF22039">
    <property type="entry name" value="HUTI_composite_bact"/>
    <property type="match status" value="1"/>
</dbReference>
<dbReference type="InterPro" id="IPR054418">
    <property type="entry name" value="MQNX/HUTI_composite_N"/>
</dbReference>
<dbReference type="InterPro" id="IPR032466">
    <property type="entry name" value="Metal_Hydrolase"/>
</dbReference>
<protein>
    <submittedName>
        <fullName evidence="6">Amidohydrolase</fullName>
        <ecNumber evidence="6">3.5.-.-</ecNumber>
    </submittedName>
</protein>
<dbReference type="EMBL" id="JBHUNE010000003">
    <property type="protein sequence ID" value="MFD2757832.1"/>
    <property type="molecule type" value="Genomic_DNA"/>
</dbReference>
<name>A0ABW5UVX2_9MICO</name>
<evidence type="ECO:0000256" key="1">
    <source>
        <dbReference type="ARBA" id="ARBA00022723"/>
    </source>
</evidence>
<keyword evidence="1" id="KW-0479">Metal-binding</keyword>
<dbReference type="Pfam" id="PF07969">
    <property type="entry name" value="Amidohydro_3"/>
    <property type="match status" value="1"/>
</dbReference>
<dbReference type="EC" id="3.5.-.-" evidence="6"/>
<keyword evidence="7" id="KW-1185">Reference proteome</keyword>
<dbReference type="GO" id="GO:0016787">
    <property type="term" value="F:hydrolase activity"/>
    <property type="evidence" value="ECO:0007669"/>
    <property type="project" value="UniProtKB-KW"/>
</dbReference>
<dbReference type="Gene3D" id="3.20.20.140">
    <property type="entry name" value="Metal-dependent hydrolases"/>
    <property type="match status" value="1"/>
</dbReference>
<dbReference type="InterPro" id="IPR011059">
    <property type="entry name" value="Metal-dep_hydrolase_composite"/>
</dbReference>
<reference evidence="7" key="1">
    <citation type="journal article" date="2019" name="Int. J. Syst. Evol. Microbiol.">
        <title>The Global Catalogue of Microorganisms (GCM) 10K type strain sequencing project: providing services to taxonomists for standard genome sequencing and annotation.</title>
        <authorList>
            <consortium name="The Broad Institute Genomics Platform"/>
            <consortium name="The Broad Institute Genome Sequencing Center for Infectious Disease"/>
            <person name="Wu L."/>
            <person name="Ma J."/>
        </authorList>
    </citation>
    <scope>NUCLEOTIDE SEQUENCE [LARGE SCALE GENOMIC DNA]</scope>
    <source>
        <strain evidence="7">TISTR 1514</strain>
    </source>
</reference>
<gene>
    <name evidence="6" type="ORF">ACFSW7_05515</name>
</gene>
<dbReference type="Gene3D" id="2.30.40.10">
    <property type="entry name" value="Urease, subunit C, domain 1"/>
    <property type="match status" value="1"/>
</dbReference>
<dbReference type="SUPFAM" id="SSF51556">
    <property type="entry name" value="Metallo-dependent hydrolases"/>
    <property type="match status" value="1"/>
</dbReference>
<evidence type="ECO:0000259" key="5">
    <source>
        <dbReference type="Pfam" id="PF22039"/>
    </source>
</evidence>
<dbReference type="SUPFAM" id="SSF51338">
    <property type="entry name" value="Composite domain of metallo-dependent hydrolases"/>
    <property type="match status" value="1"/>
</dbReference>